<protein>
    <submittedName>
        <fullName evidence="1">Uncharacterized protein</fullName>
    </submittedName>
</protein>
<proteinExistence type="predicted"/>
<evidence type="ECO:0000313" key="2">
    <source>
        <dbReference type="Proteomes" id="UP000263753"/>
    </source>
</evidence>
<dbReference type="EMBL" id="CP032134">
    <property type="protein sequence ID" value="AXY57066.1"/>
    <property type="molecule type" value="Genomic_DNA"/>
</dbReference>
<reference evidence="2" key="1">
    <citation type="submission" date="2018-09" db="EMBL/GenBank/DDBJ databases">
        <title>The complete genome of Acinetobacter sp. strain WCHAc010005.</title>
        <authorList>
            <person name="Hu Y."/>
            <person name="Long H."/>
            <person name="Feng Y."/>
            <person name="Zong Z."/>
        </authorList>
    </citation>
    <scope>NUCLEOTIDE SEQUENCE [LARGE SCALE GENOMIC DNA]</scope>
    <source>
        <strain evidence="2">WCHAc010005</strain>
    </source>
</reference>
<organism evidence="1 2">
    <name type="scientific">Acinetobacter chinensis</name>
    <dbReference type="NCBI Taxonomy" id="2004650"/>
    <lineage>
        <taxon>Bacteria</taxon>
        <taxon>Pseudomonadati</taxon>
        <taxon>Pseudomonadota</taxon>
        <taxon>Gammaproteobacteria</taxon>
        <taxon>Moraxellales</taxon>
        <taxon>Moraxellaceae</taxon>
        <taxon>Acinetobacter</taxon>
    </lineage>
</organism>
<gene>
    <name evidence="1" type="ORF">CDG60_11115</name>
</gene>
<dbReference type="Proteomes" id="UP000263753">
    <property type="component" value="Chromosome"/>
</dbReference>
<accession>A0A3B7LW72</accession>
<sequence>MPHSAEDVFIARFQSSKEMKSDSANFEIKLSSDQFILRSLLDGFKYAKPMQWNSTFSSQNIAKDSLIIGLAYAPDGGKPEQYQIASFAELSCENNQLSISKPIAPFLAWNKQTSNCAFGDRKDTGILDGFLEHDQAYYLAKLQQEYPTCQRLNKAFPPLEMNDNSTHSQATASWKLWWGRLIKFIKSWF</sequence>
<dbReference type="KEGG" id="achi:CDG60_11115"/>
<evidence type="ECO:0000313" key="1">
    <source>
        <dbReference type="EMBL" id="AXY57066.1"/>
    </source>
</evidence>
<name>A0A3B7LW72_9GAMM</name>
<dbReference type="AlphaFoldDB" id="A0A3B7LW72"/>